<accession>A8BZ94</accession>
<dbReference type="HOGENOM" id="CLU_350034_0_0_1"/>
<dbReference type="GeneID" id="5696924"/>
<gene>
    <name evidence="1" type="ORF">GL50803_0014615</name>
</gene>
<keyword evidence="2" id="KW-1185">Reference proteome</keyword>
<dbReference type="OMA" id="ADEFYHI"/>
<evidence type="ECO:0000313" key="1">
    <source>
        <dbReference type="EMBL" id="KAE8304601.1"/>
    </source>
</evidence>
<dbReference type="AlphaFoldDB" id="A8BZ94"/>
<evidence type="ECO:0000313" key="2">
    <source>
        <dbReference type="Proteomes" id="UP000001548"/>
    </source>
</evidence>
<dbReference type="Proteomes" id="UP000001548">
    <property type="component" value="Unassembled WGS sequence"/>
</dbReference>
<comment type="caution">
    <text evidence="1">The sequence shown here is derived from an EMBL/GenBank/DDBJ whole genome shotgun (WGS) entry which is preliminary data.</text>
</comment>
<dbReference type="EMBL" id="AACB03000001">
    <property type="protein sequence ID" value="KAE8304601.1"/>
    <property type="molecule type" value="Genomic_DNA"/>
</dbReference>
<dbReference type="VEuPathDB" id="GiardiaDB:GL50803_14615"/>
<dbReference type="KEGG" id="gla:GL50803_0014615"/>
<sequence length="805" mass="90020">MDGAVRSALIDDWYNYSYAVVRKGRRLLHDILTAWPLSDQTLANLVTEALKDYCSLWEILLKLLDGDRPSATLHRYIDTCPRNLWLANTSLCSALSDMCEAGLIDLGEECSNEVLELTALHASDNVSVVHHGNRVHPVFPAIAALLHDVLEGNDHRVSTLAVFPQTRRGTRLIKTYLKLLSSRWFIDAVHTGGIESMEIALPSPIAHSQQTSLEALFRSITVDSITYLYYYADCARKQGRALRIVLGYYSLAAQLCLNVSQGPTRLQLFDPIFSPLSALSSNPTEFTSDILLLLYAYHDMSADISTRLTRINIYTASCSLSVSAVAQLFRPTHESTYHYYLWKRSVAVPLSTVSSPLARVALLCVPPLSDQAMTVYFRNLVTVTSGCIYISCLTGSYVQSLQHVLLSVLSADEFYHIRPDRLHDLISAKDDLCKYKVIIFSSSNDILLYMRKYRVLLPAAEGLLLFNGATSESLLHVLVDALGSALRHVTIFYNDSSIYSTIKGIFQRFYDGLDVIFSRKTVHPKRIGHSTGLVAEHVVGAGMLSQEARKKVALLYGDVELLDTLALAAAVTRFGPGDGLCLTDLGREMAYQASIHKAYEWKPVEISPEEWLLIVLCITETYFSGTITTTALCTNVIEVYCGRLQDLSISQCRLVIRLLCLTMGTQPEYRHLVSREAEEPCVGVETIPIIKRCYENFKVSTLTHMRRVVRAVIVKLLVCRALYPHYTYKLDAEEAQTLLQRHFEESIPLSIEMGSLALLLAGSNMPLHSKLSELEEWNIPLLSSCLQHFCMAGVSKKTESMAQFE</sequence>
<reference evidence="1 2" key="1">
    <citation type="journal article" date="2007" name="Science">
        <title>Genomic minimalism in the early diverging intestinal parasite Giardia lamblia.</title>
        <authorList>
            <person name="Morrison H.G."/>
            <person name="McArthur A.G."/>
            <person name="Gillin F.D."/>
            <person name="Aley S.B."/>
            <person name="Adam R.D."/>
            <person name="Olsen G.J."/>
            <person name="Best A.A."/>
            <person name="Cande W.Z."/>
            <person name="Chen F."/>
            <person name="Cipriano M.J."/>
            <person name="Davids B.J."/>
            <person name="Dawson S.C."/>
            <person name="Elmendorf H.G."/>
            <person name="Hehl A.B."/>
            <person name="Holder M.E."/>
            <person name="Huse S.M."/>
            <person name="Kim U.U."/>
            <person name="Lasek-Nesselquist E."/>
            <person name="Manning G."/>
            <person name="Nigam A."/>
            <person name="Nixon J.E."/>
            <person name="Palm D."/>
            <person name="Passamaneck N.E."/>
            <person name="Prabhu A."/>
            <person name="Reich C.I."/>
            <person name="Reiner D.S."/>
            <person name="Samuelson J."/>
            <person name="Svard S.G."/>
            <person name="Sogin M.L."/>
        </authorList>
    </citation>
    <scope>NUCLEOTIDE SEQUENCE [LARGE SCALE GENOMIC DNA]</scope>
    <source>
        <strain evidence="1 2">WB C6</strain>
    </source>
</reference>
<name>A8BZ94_GIAIC</name>
<proteinExistence type="predicted"/>
<organism evidence="1 2">
    <name type="scientific">Giardia intestinalis (strain ATCC 50803 / WB clone C6)</name>
    <name type="common">Giardia lamblia</name>
    <dbReference type="NCBI Taxonomy" id="184922"/>
    <lineage>
        <taxon>Eukaryota</taxon>
        <taxon>Metamonada</taxon>
        <taxon>Diplomonadida</taxon>
        <taxon>Hexamitidae</taxon>
        <taxon>Giardiinae</taxon>
        <taxon>Giardia</taxon>
    </lineage>
</organism>
<dbReference type="RefSeq" id="XP_001704057.1">
    <property type="nucleotide sequence ID" value="XM_001704005.1"/>
</dbReference>
<protein>
    <submittedName>
        <fullName evidence="1">Uncharacterized protein</fullName>
    </submittedName>
</protein>